<dbReference type="PANTHER" id="PTHR43095">
    <property type="entry name" value="SUGAR KINASE"/>
    <property type="match status" value="1"/>
</dbReference>
<name>A0ABD5U2L4_9EURY</name>
<dbReference type="InterPro" id="IPR050406">
    <property type="entry name" value="FGGY_Carb_Kinase"/>
</dbReference>
<gene>
    <name evidence="6" type="ORF">ACFQEV_09770</name>
</gene>
<dbReference type="InterPro" id="IPR043129">
    <property type="entry name" value="ATPase_NBD"/>
</dbReference>
<dbReference type="InterPro" id="IPR018484">
    <property type="entry name" value="FGGY_N"/>
</dbReference>
<evidence type="ECO:0000256" key="3">
    <source>
        <dbReference type="RuleBase" id="RU003733"/>
    </source>
</evidence>
<dbReference type="InterPro" id="IPR018483">
    <property type="entry name" value="Carb_kinase_FGGY_CS"/>
</dbReference>
<dbReference type="RefSeq" id="WP_379695343.1">
    <property type="nucleotide sequence ID" value="NZ_JBHSXH010000014.1"/>
</dbReference>
<evidence type="ECO:0000256" key="1">
    <source>
        <dbReference type="ARBA" id="ARBA00022679"/>
    </source>
</evidence>
<dbReference type="GO" id="GO:0016301">
    <property type="term" value="F:kinase activity"/>
    <property type="evidence" value="ECO:0007669"/>
    <property type="project" value="UniProtKB-KW"/>
</dbReference>
<dbReference type="PROSITE" id="PS00445">
    <property type="entry name" value="FGGY_KINASES_2"/>
    <property type="match status" value="1"/>
</dbReference>
<dbReference type="InterPro" id="IPR000577">
    <property type="entry name" value="Carb_kinase_FGGY"/>
</dbReference>
<dbReference type="InterPro" id="IPR018485">
    <property type="entry name" value="FGGY_C"/>
</dbReference>
<evidence type="ECO:0000259" key="5">
    <source>
        <dbReference type="Pfam" id="PF02782"/>
    </source>
</evidence>
<dbReference type="SUPFAM" id="SSF53067">
    <property type="entry name" value="Actin-like ATPase domain"/>
    <property type="match status" value="2"/>
</dbReference>
<keyword evidence="2 3" id="KW-0418">Kinase</keyword>
<feature type="domain" description="Carbohydrate kinase FGGY C-terminal" evidence="5">
    <location>
        <begin position="259"/>
        <end position="440"/>
    </location>
</feature>
<protein>
    <submittedName>
        <fullName evidence="6">FGGY-family carbohydrate kinase</fullName>
        <ecNumber evidence="6">2.7.1.-</ecNumber>
    </submittedName>
</protein>
<dbReference type="Proteomes" id="UP001596408">
    <property type="component" value="Unassembled WGS sequence"/>
</dbReference>
<organism evidence="6 7">
    <name type="scientific">Halopelagius fulvigenes</name>
    <dbReference type="NCBI Taxonomy" id="1198324"/>
    <lineage>
        <taxon>Archaea</taxon>
        <taxon>Methanobacteriati</taxon>
        <taxon>Methanobacteriota</taxon>
        <taxon>Stenosarchaea group</taxon>
        <taxon>Halobacteria</taxon>
        <taxon>Halobacteriales</taxon>
        <taxon>Haloferacaceae</taxon>
    </lineage>
</organism>
<sequence length="510" mass="55741">MTERLIGIDAGTSMIKGVAFSTDGEPLYHSSRQNKILRPKSGWQEQDMYATWRATTEVLGEIMDKFDEDEEVAALGVTGQGDGCWLIDEDGEPAYDAILWSDGRADEIIDEWQSGFVGGRIYDICGSAQFPGSSLAILMWLRENESSVVDDADTVFFCKDWLKYKLTGTVTSDPSDMSLPYVDVEEVEYSSELFELVDAPELEELLPPLAEPTDVVGQVTAEAERETGVPEGTPVVSGLFDVPCSMYGSGVSEPGQGSSVVGTTSLNQLLLDAPDTSPHGAGMTLSLGLGGRWTRVMASMIGTPNLDWALEEIRGERDYRAAATEAQNVPLGAEGLLYHPYLSASGERAPFLNTDARAQFVGLGPDHRREHLIRAVYEGVALAMKDCYEHIPDTPDTVYVGGGGAKSEFWCEMFADCTGAEFVVPSGEEFGAKGAALLAGTGVGLYDDIESAIEETQSTERSYSPDPENADLYDDIYEWYKMTRENMTEVWEKRSGVVGSLERIERTVKW</sequence>
<feature type="domain" description="Carbohydrate kinase FGGY N-terminal" evidence="4">
    <location>
        <begin position="6"/>
        <end position="246"/>
    </location>
</feature>
<keyword evidence="7" id="KW-1185">Reference proteome</keyword>
<evidence type="ECO:0000313" key="6">
    <source>
        <dbReference type="EMBL" id="MFC6825273.1"/>
    </source>
</evidence>
<dbReference type="CDD" id="cd24121">
    <property type="entry name" value="ASKHA_NBD_FGGY_BaEryA-like"/>
    <property type="match status" value="1"/>
</dbReference>
<dbReference type="AlphaFoldDB" id="A0ABD5U2L4"/>
<dbReference type="Gene3D" id="3.30.420.40">
    <property type="match status" value="2"/>
</dbReference>
<dbReference type="EC" id="2.7.1.-" evidence="6"/>
<accession>A0ABD5U2L4</accession>
<dbReference type="PIRSF" id="PIRSF000538">
    <property type="entry name" value="GlpK"/>
    <property type="match status" value="1"/>
</dbReference>
<dbReference type="PANTHER" id="PTHR43095:SF3">
    <property type="entry name" value="L-XYLULOSE_3-KETO-L-GULONATE KINASE"/>
    <property type="match status" value="1"/>
</dbReference>
<dbReference type="Pfam" id="PF02782">
    <property type="entry name" value="FGGY_C"/>
    <property type="match status" value="1"/>
</dbReference>
<dbReference type="EMBL" id="JBHSXH010000014">
    <property type="protein sequence ID" value="MFC6825273.1"/>
    <property type="molecule type" value="Genomic_DNA"/>
</dbReference>
<dbReference type="Pfam" id="PF00370">
    <property type="entry name" value="FGGY_N"/>
    <property type="match status" value="1"/>
</dbReference>
<comment type="caution">
    <text evidence="6">The sequence shown here is derived from an EMBL/GenBank/DDBJ whole genome shotgun (WGS) entry which is preliminary data.</text>
</comment>
<proteinExistence type="inferred from homology"/>
<comment type="similarity">
    <text evidence="3">Belongs to the FGGY kinase family.</text>
</comment>
<evidence type="ECO:0000256" key="2">
    <source>
        <dbReference type="ARBA" id="ARBA00022777"/>
    </source>
</evidence>
<evidence type="ECO:0000313" key="7">
    <source>
        <dbReference type="Proteomes" id="UP001596408"/>
    </source>
</evidence>
<keyword evidence="1 3" id="KW-0808">Transferase</keyword>
<evidence type="ECO:0000259" key="4">
    <source>
        <dbReference type="Pfam" id="PF00370"/>
    </source>
</evidence>
<reference evidence="6 7" key="1">
    <citation type="journal article" date="2019" name="Int. J. Syst. Evol. Microbiol.">
        <title>The Global Catalogue of Microorganisms (GCM) 10K type strain sequencing project: providing services to taxonomists for standard genome sequencing and annotation.</title>
        <authorList>
            <consortium name="The Broad Institute Genomics Platform"/>
            <consortium name="The Broad Institute Genome Sequencing Center for Infectious Disease"/>
            <person name="Wu L."/>
            <person name="Ma J."/>
        </authorList>
    </citation>
    <scope>NUCLEOTIDE SEQUENCE [LARGE SCALE GENOMIC DNA]</scope>
    <source>
        <strain evidence="6 7">YIM 94188</strain>
    </source>
</reference>